<dbReference type="Proteomes" id="UP001489004">
    <property type="component" value="Unassembled WGS sequence"/>
</dbReference>
<proteinExistence type="predicted"/>
<comment type="caution">
    <text evidence="2">The sequence shown here is derived from an EMBL/GenBank/DDBJ whole genome shotgun (WGS) entry which is preliminary data.</text>
</comment>
<protein>
    <submittedName>
        <fullName evidence="2">Uncharacterized protein</fullName>
    </submittedName>
</protein>
<name>A0AAW1RA74_9CHLO</name>
<dbReference type="EMBL" id="JALJOR010000001">
    <property type="protein sequence ID" value="KAK9830480.1"/>
    <property type="molecule type" value="Genomic_DNA"/>
</dbReference>
<keyword evidence="3" id="KW-1185">Reference proteome</keyword>
<sequence>MKVAQRTLQNVLLRGTPCLPVRPALSSQACCAATAAQRRASSAAQPSRAARSEDMLAETEQMAINPFSGVILGPADEADPPMYLNVDEMKELGMEIPPDVDPNDPAAREAREAPHPNWPHAQPNKPTRGPGTVEDPTNLKPASSKVVYHAFDRSSAGLPM</sequence>
<gene>
    <name evidence="2" type="ORF">WJX72_011961</name>
</gene>
<reference evidence="2 3" key="1">
    <citation type="journal article" date="2024" name="Nat. Commun.">
        <title>Phylogenomics reveals the evolutionary origins of lichenization in chlorophyte algae.</title>
        <authorList>
            <person name="Puginier C."/>
            <person name="Libourel C."/>
            <person name="Otte J."/>
            <person name="Skaloud P."/>
            <person name="Haon M."/>
            <person name="Grisel S."/>
            <person name="Petersen M."/>
            <person name="Berrin J.G."/>
            <person name="Delaux P.M."/>
            <person name="Dal Grande F."/>
            <person name="Keller J."/>
        </authorList>
    </citation>
    <scope>NUCLEOTIDE SEQUENCE [LARGE SCALE GENOMIC DNA]</scope>
    <source>
        <strain evidence="2 3">SAG 2043</strain>
    </source>
</reference>
<evidence type="ECO:0000256" key="1">
    <source>
        <dbReference type="SAM" id="MobiDB-lite"/>
    </source>
</evidence>
<accession>A0AAW1RA74</accession>
<organism evidence="2 3">
    <name type="scientific">[Myrmecia] bisecta</name>
    <dbReference type="NCBI Taxonomy" id="41462"/>
    <lineage>
        <taxon>Eukaryota</taxon>
        <taxon>Viridiplantae</taxon>
        <taxon>Chlorophyta</taxon>
        <taxon>core chlorophytes</taxon>
        <taxon>Trebouxiophyceae</taxon>
        <taxon>Trebouxiales</taxon>
        <taxon>Trebouxiaceae</taxon>
        <taxon>Myrmecia</taxon>
    </lineage>
</organism>
<feature type="region of interest" description="Disordered" evidence="1">
    <location>
        <begin position="94"/>
        <end position="160"/>
    </location>
</feature>
<dbReference type="AlphaFoldDB" id="A0AAW1RA74"/>
<evidence type="ECO:0000313" key="3">
    <source>
        <dbReference type="Proteomes" id="UP001489004"/>
    </source>
</evidence>
<evidence type="ECO:0000313" key="2">
    <source>
        <dbReference type="EMBL" id="KAK9830480.1"/>
    </source>
</evidence>